<proteinExistence type="predicted"/>
<reference evidence="1 2" key="1">
    <citation type="journal article" date="2013" name="PLoS Genet.">
        <title>Distinctive expansion of potential virulence genes in the genome of the oomycete fish pathogen Saprolegnia parasitica.</title>
        <authorList>
            <person name="Jiang R.H."/>
            <person name="de Bruijn I."/>
            <person name="Haas B.J."/>
            <person name="Belmonte R."/>
            <person name="Lobach L."/>
            <person name="Christie J."/>
            <person name="van den Ackerveken G."/>
            <person name="Bottin A."/>
            <person name="Bulone V."/>
            <person name="Diaz-Moreno S.M."/>
            <person name="Dumas B."/>
            <person name="Fan L."/>
            <person name="Gaulin E."/>
            <person name="Govers F."/>
            <person name="Grenville-Briggs L.J."/>
            <person name="Horner N.R."/>
            <person name="Levin J.Z."/>
            <person name="Mammella M."/>
            <person name="Meijer H.J."/>
            <person name="Morris P."/>
            <person name="Nusbaum C."/>
            <person name="Oome S."/>
            <person name="Phillips A.J."/>
            <person name="van Rooyen D."/>
            <person name="Rzeszutek E."/>
            <person name="Saraiva M."/>
            <person name="Secombes C.J."/>
            <person name="Seidl M.F."/>
            <person name="Snel B."/>
            <person name="Stassen J.H."/>
            <person name="Sykes S."/>
            <person name="Tripathy S."/>
            <person name="van den Berg H."/>
            <person name="Vega-Arreguin J.C."/>
            <person name="Wawra S."/>
            <person name="Young S.K."/>
            <person name="Zeng Q."/>
            <person name="Dieguez-Uribeondo J."/>
            <person name="Russ C."/>
            <person name="Tyler B.M."/>
            <person name="van West P."/>
        </authorList>
    </citation>
    <scope>NUCLEOTIDE SEQUENCE [LARGE SCALE GENOMIC DNA]</scope>
    <source>
        <strain evidence="1 2">CBS 223.65</strain>
    </source>
</reference>
<name>A0A067CGN4_SAPPC</name>
<sequence>MTAATAPAPADRPELRTFAAIVCKECLYLEFPGCDVHGLLYTEPVHEGGELHAKCPKCSAATHNQRPFREGCRRCKGKTSIGMWNSSGNEIAQAFRFFPSRVEEIDHAVLQCEERGCASVVFPSSRERVLKVSNFQLSMPHIAGCPRQGMPLHTMAVRLPKSELKFVLERIDMCPLPTRICAGPTYRKRQLAPPQDTNQLHQIYLRILTTILKTFDSNSPAALEPLKQIGLIFAKSDAMSIFHDWSPPSDVPRTEMLPQRAVCTAQVDDAHGAASVVEHGTTYWKVECAPGQSASIELVFEPPISVSAISLQWHAQRYVCSAYTLYASTDKGRTYEAIASVAKPMLQHRVTLASALENASHVKLVLDNIAGKSHRVFGLESLRVYDTKFEVLYTPPNQLLQDLMAWISAATTSTIPSIRVLALQLLQKVALMSGSLCGLLHVVKSMLLAAETELDLDETIGFVSQLSQSIQKTMLRSNSSADHARLEKRIIQQMSMTLQDEVTRRTIQILQNIPGLEVYSPLQASSFRVQSSPEADLLAASLSGASVRPPEVAGPLSRDHEALSDSEPSLQQYPVLVLLLCQHSFLKSIRTRTELSMVLLSILSELSVWQMQRMQKPEVFVGRREEELSRLEDPFSIQVCPELFDVCHDLLQTILAPWLSPDNPTRRSLYEQLAEASATFQRHLAASPSKNAPEQPFTPITMGLAVLQIITANVRRLVLSQVNPVDVGLGMLDDDGVDQPLVPMIASLEKLIGLGTKQSDPLFALSLQAAAAVEVGMEAFYPSPQQRTALLTNRMGSGATLEFQLRWPVQEREQEDPRYERLILLLQLLCIKHGYVHALRGQWGVYLHLVLQVPDDALTSDVLTQPIAECIAQAGFASWRVVAGAQEISITLQRHLHWNRVEKMSHDSGSGWIRVYPRDVASFNDVLAEVEAFAATPTLKKT</sequence>
<dbReference type="RefSeq" id="XP_012199712.1">
    <property type="nucleotide sequence ID" value="XM_012344322.1"/>
</dbReference>
<evidence type="ECO:0008006" key="3">
    <source>
        <dbReference type="Google" id="ProtNLM"/>
    </source>
</evidence>
<organism evidence="1 2">
    <name type="scientific">Saprolegnia parasitica (strain CBS 223.65)</name>
    <dbReference type="NCBI Taxonomy" id="695850"/>
    <lineage>
        <taxon>Eukaryota</taxon>
        <taxon>Sar</taxon>
        <taxon>Stramenopiles</taxon>
        <taxon>Oomycota</taxon>
        <taxon>Saprolegniomycetes</taxon>
        <taxon>Saprolegniales</taxon>
        <taxon>Saprolegniaceae</taxon>
        <taxon>Saprolegnia</taxon>
    </lineage>
</organism>
<dbReference type="OMA" id="RHLHWNR"/>
<gene>
    <name evidence="1" type="ORF">SPRG_05605</name>
</gene>
<dbReference type="OrthoDB" id="73235at2759"/>
<dbReference type="GeneID" id="24127995"/>
<evidence type="ECO:0000313" key="1">
    <source>
        <dbReference type="EMBL" id="KDO29653.1"/>
    </source>
</evidence>
<dbReference type="EMBL" id="KK583205">
    <property type="protein sequence ID" value="KDO29653.1"/>
    <property type="molecule type" value="Genomic_DNA"/>
</dbReference>
<dbReference type="AlphaFoldDB" id="A0A067CGN4"/>
<dbReference type="VEuPathDB" id="FungiDB:SPRG_05605"/>
<keyword evidence="2" id="KW-1185">Reference proteome</keyword>
<evidence type="ECO:0000313" key="2">
    <source>
        <dbReference type="Proteomes" id="UP000030745"/>
    </source>
</evidence>
<accession>A0A067CGN4</accession>
<protein>
    <recommendedName>
        <fullName evidence="3">F5/8 type C domain-containing protein</fullName>
    </recommendedName>
</protein>
<dbReference type="Proteomes" id="UP000030745">
    <property type="component" value="Unassembled WGS sequence"/>
</dbReference>
<dbReference type="KEGG" id="spar:SPRG_05605"/>
<dbReference type="STRING" id="695850.A0A067CGN4"/>